<keyword evidence="1" id="KW-1133">Transmembrane helix</keyword>
<proteinExistence type="predicted"/>
<keyword evidence="1" id="KW-0472">Membrane</keyword>
<comment type="caution">
    <text evidence="2">The sequence shown here is derived from an EMBL/GenBank/DDBJ whole genome shotgun (WGS) entry which is preliminary data.</text>
</comment>
<accession>A0A2R6AW97</accession>
<feature type="transmembrane region" description="Helical" evidence="1">
    <location>
        <begin position="120"/>
        <end position="139"/>
    </location>
</feature>
<gene>
    <name evidence="2" type="ORF">B9Q03_06320</name>
</gene>
<dbReference type="Gene3D" id="1.20.120.20">
    <property type="entry name" value="Apolipoprotein"/>
    <property type="match status" value="1"/>
</dbReference>
<reference evidence="2 3" key="1">
    <citation type="submission" date="2017-04" db="EMBL/GenBank/DDBJ databases">
        <title>Novel microbial lineages endemic to geothermal iron-oxide mats fill important gaps in the evolutionary history of Archaea.</title>
        <authorList>
            <person name="Jay Z.J."/>
            <person name="Beam J.P."/>
            <person name="Dlakic M."/>
            <person name="Rusch D.B."/>
            <person name="Kozubal M.A."/>
            <person name="Inskeep W.P."/>
        </authorList>
    </citation>
    <scope>NUCLEOTIDE SEQUENCE [LARGE SCALE GENOMIC DNA]</scope>
    <source>
        <strain evidence="2">OSP_D</strain>
    </source>
</reference>
<organism evidence="2 3">
    <name type="scientific">Candidatus Marsarchaeota G2 archaeon OSP_D</name>
    <dbReference type="NCBI Taxonomy" id="1978157"/>
    <lineage>
        <taxon>Archaea</taxon>
        <taxon>Candidatus Marsarchaeota</taxon>
        <taxon>Candidatus Marsarchaeota group 2</taxon>
    </lineage>
</organism>
<dbReference type="SUPFAM" id="SSF47162">
    <property type="entry name" value="Apolipoprotein"/>
    <property type="match status" value="1"/>
</dbReference>
<evidence type="ECO:0000313" key="2">
    <source>
        <dbReference type="EMBL" id="PSN90665.1"/>
    </source>
</evidence>
<dbReference type="AlphaFoldDB" id="A0A2R6AW97"/>
<dbReference type="Proteomes" id="UP000240322">
    <property type="component" value="Unassembled WGS sequence"/>
</dbReference>
<sequence length="142" mass="16219">MDIVSVARQLLEELRSDEALRREFVGEVAARLADDPNMRVLLLNSLITEVTTKRDLELLKADLNKKMDDVSAELNRRIDDVSAELNRRIDDVSAELNRRIDDVSAELNRRIDDVRADMRTYFFGFMGGILATIITVIITKLI</sequence>
<name>A0A2R6AW97_9ARCH</name>
<evidence type="ECO:0008006" key="4">
    <source>
        <dbReference type="Google" id="ProtNLM"/>
    </source>
</evidence>
<dbReference type="EMBL" id="NEXE01000052">
    <property type="protein sequence ID" value="PSN90665.1"/>
    <property type="molecule type" value="Genomic_DNA"/>
</dbReference>
<keyword evidence="1" id="KW-0812">Transmembrane</keyword>
<evidence type="ECO:0000256" key="1">
    <source>
        <dbReference type="SAM" id="Phobius"/>
    </source>
</evidence>
<evidence type="ECO:0000313" key="3">
    <source>
        <dbReference type="Proteomes" id="UP000240322"/>
    </source>
</evidence>
<protein>
    <recommendedName>
        <fullName evidence="4">Flagellar hook-associated protein 2 C-terminal domain-containing protein</fullName>
    </recommendedName>
</protein>